<keyword evidence="5" id="KW-0158">Chromosome</keyword>
<evidence type="ECO:0000256" key="6">
    <source>
        <dbReference type="SAM" id="MobiDB-lite"/>
    </source>
</evidence>
<dbReference type="Proteomes" id="UP001168821">
    <property type="component" value="Unassembled WGS sequence"/>
</dbReference>
<dbReference type="GO" id="GO:0008270">
    <property type="term" value="F:zinc ion binding"/>
    <property type="evidence" value="ECO:0007669"/>
    <property type="project" value="UniProtKB-KW"/>
</dbReference>
<comment type="caution">
    <text evidence="9">The sequence shown here is derived from an EMBL/GenBank/DDBJ whole genome shotgun (WGS) entry which is preliminary data.</text>
</comment>
<keyword evidence="2 4" id="KW-0863">Zinc-finger</keyword>
<dbReference type="InterPro" id="IPR017907">
    <property type="entry name" value="Znf_RING_CS"/>
</dbReference>
<dbReference type="CDD" id="cd13122">
    <property type="entry name" value="MSL2_CXC"/>
    <property type="match status" value="1"/>
</dbReference>
<accession>A0AA38HMM8</accession>
<dbReference type="SMART" id="SM01114">
    <property type="entry name" value="CXC"/>
    <property type="match status" value="1"/>
</dbReference>
<dbReference type="InterPro" id="IPR033467">
    <property type="entry name" value="Tesmin/TSO1-like_CXC"/>
</dbReference>
<dbReference type="PROSITE" id="PS00518">
    <property type="entry name" value="ZF_RING_1"/>
    <property type="match status" value="1"/>
</dbReference>
<comment type="similarity">
    <text evidence="5">Belongs to the MSL2 family.</text>
</comment>
<feature type="domain" description="RING-type" evidence="7">
    <location>
        <begin position="41"/>
        <end position="82"/>
    </location>
</feature>
<dbReference type="Pfam" id="PF16685">
    <property type="entry name" value="zf-RING_10"/>
    <property type="match status" value="1"/>
</dbReference>
<dbReference type="EMBL" id="JALNTZ010000010">
    <property type="protein sequence ID" value="KAJ3640144.1"/>
    <property type="molecule type" value="Genomic_DNA"/>
</dbReference>
<dbReference type="InterPro" id="IPR001841">
    <property type="entry name" value="Znf_RING"/>
</dbReference>
<evidence type="ECO:0000313" key="10">
    <source>
        <dbReference type="Proteomes" id="UP001168821"/>
    </source>
</evidence>
<dbReference type="Gene3D" id="3.30.40.10">
    <property type="entry name" value="Zinc/RING finger domain, C3HC4 (zinc finger)"/>
    <property type="match status" value="1"/>
</dbReference>
<evidence type="ECO:0000259" key="7">
    <source>
        <dbReference type="PROSITE" id="PS50089"/>
    </source>
</evidence>
<dbReference type="AlphaFoldDB" id="A0AA38HMM8"/>
<evidence type="ECO:0000259" key="8">
    <source>
        <dbReference type="PROSITE" id="PS52051"/>
    </source>
</evidence>
<protein>
    <recommendedName>
        <fullName evidence="11">RING-type domain-containing protein</fullName>
    </recommendedName>
</protein>
<dbReference type="GO" id="GO:0072487">
    <property type="term" value="C:MSL complex"/>
    <property type="evidence" value="ECO:0007669"/>
    <property type="project" value="UniProtKB-UniRule"/>
</dbReference>
<sequence length="397" mass="44041">MNSTSLYVTTNQIILKSNPSNPNTWQDLYRLVPYLRNSLCCVVCGNLLVDPLTPTVGRCQHHLCRTCIGGRKKIKPACLWCKNCSDYSDNKNLRILLQCYKKMCIALVKSGIFKGLCEQAAKNQTATGVERGAGNLIGLIKEGAAFQDDYESKGGLPKSAYSILPCVYTNSSTQTLQLANVNNSKNVMNSNLNKNRTSLYSVMFAGTGNKITIKRKSKDTGDSKPKSVQFKKDITEKSVFKKPPAKCSTKPKRGCRCGNATLTPGKLTCCGQRCPCYVDSKPCIECKCRGCRNPHRPDGNKVRPLLPQMQQVQYQIPQNCSQPVLEQQILPNIEIENLKVDSQYTYNHLNQQFATYNVVGVPVATNLLLKTQLMEEGDEDDDDGDVSNEDSEIVVDV</sequence>
<dbReference type="PANTHER" id="PTHR16048:SF3">
    <property type="entry name" value="E3 UBIQUITIN-PROTEIN LIGASE MSL2"/>
    <property type="match status" value="1"/>
</dbReference>
<evidence type="ECO:0008006" key="11">
    <source>
        <dbReference type="Google" id="ProtNLM"/>
    </source>
</evidence>
<dbReference type="InterPro" id="IPR032043">
    <property type="entry name" value="Msl2_Znf-RING"/>
</dbReference>
<dbReference type="InterPro" id="IPR013083">
    <property type="entry name" value="Znf_RING/FYVE/PHD"/>
</dbReference>
<dbReference type="InterPro" id="IPR032049">
    <property type="entry name" value="Msl2-CXC"/>
</dbReference>
<proteinExistence type="inferred from homology"/>
<feature type="region of interest" description="Disordered" evidence="6">
    <location>
        <begin position="376"/>
        <end position="397"/>
    </location>
</feature>
<dbReference type="PROSITE" id="PS50089">
    <property type="entry name" value="ZF_RING_2"/>
    <property type="match status" value="1"/>
</dbReference>
<keyword evidence="10" id="KW-1185">Reference proteome</keyword>
<keyword evidence="5" id="KW-0539">Nucleus</keyword>
<feature type="domain" description="CXC MSL2-type" evidence="8">
    <location>
        <begin position="250"/>
        <end position="301"/>
    </location>
</feature>
<organism evidence="9 10">
    <name type="scientific">Zophobas morio</name>
    <dbReference type="NCBI Taxonomy" id="2755281"/>
    <lineage>
        <taxon>Eukaryota</taxon>
        <taxon>Metazoa</taxon>
        <taxon>Ecdysozoa</taxon>
        <taxon>Arthropoda</taxon>
        <taxon>Hexapoda</taxon>
        <taxon>Insecta</taxon>
        <taxon>Pterygota</taxon>
        <taxon>Neoptera</taxon>
        <taxon>Endopterygota</taxon>
        <taxon>Coleoptera</taxon>
        <taxon>Polyphaga</taxon>
        <taxon>Cucujiformia</taxon>
        <taxon>Tenebrionidae</taxon>
        <taxon>Zophobas</taxon>
    </lineage>
</organism>
<dbReference type="Pfam" id="PF16682">
    <property type="entry name" value="MSL2-CXC"/>
    <property type="match status" value="1"/>
</dbReference>
<dbReference type="PROSITE" id="PS52051">
    <property type="entry name" value="CXC_MSL2"/>
    <property type="match status" value="1"/>
</dbReference>
<reference evidence="9" key="1">
    <citation type="journal article" date="2023" name="G3 (Bethesda)">
        <title>Whole genome assemblies of Zophobas morio and Tenebrio molitor.</title>
        <authorList>
            <person name="Kaur S."/>
            <person name="Stinson S.A."/>
            <person name="diCenzo G.C."/>
        </authorList>
    </citation>
    <scope>NUCLEOTIDE SEQUENCE</scope>
    <source>
        <strain evidence="9">QUZm001</strain>
    </source>
</reference>
<evidence type="ECO:0000256" key="1">
    <source>
        <dbReference type="ARBA" id="ARBA00022723"/>
    </source>
</evidence>
<dbReference type="PANTHER" id="PTHR16048">
    <property type="entry name" value="MSL2-RELATED"/>
    <property type="match status" value="1"/>
</dbReference>
<dbReference type="InterPro" id="IPR037922">
    <property type="entry name" value="MSL2"/>
</dbReference>
<evidence type="ECO:0000313" key="9">
    <source>
        <dbReference type="EMBL" id="KAJ3640144.1"/>
    </source>
</evidence>
<evidence type="ECO:0000256" key="5">
    <source>
        <dbReference type="PROSITE-ProRule" id="PRU01396"/>
    </source>
</evidence>
<evidence type="ECO:0000256" key="3">
    <source>
        <dbReference type="ARBA" id="ARBA00022833"/>
    </source>
</evidence>
<gene>
    <name evidence="9" type="ORF">Zmor_003460</name>
</gene>
<keyword evidence="1" id="KW-0479">Metal-binding</keyword>
<evidence type="ECO:0000256" key="2">
    <source>
        <dbReference type="ARBA" id="ARBA00022771"/>
    </source>
</evidence>
<keyword evidence="3" id="KW-0862">Zinc</keyword>
<dbReference type="SUPFAM" id="SSF57850">
    <property type="entry name" value="RING/U-box"/>
    <property type="match status" value="1"/>
</dbReference>
<evidence type="ECO:0000256" key="4">
    <source>
        <dbReference type="PROSITE-ProRule" id="PRU00175"/>
    </source>
</evidence>
<dbReference type="GO" id="GO:0016567">
    <property type="term" value="P:protein ubiquitination"/>
    <property type="evidence" value="ECO:0007669"/>
    <property type="project" value="TreeGrafter"/>
</dbReference>
<name>A0AA38HMM8_9CUCU</name>
<dbReference type="GO" id="GO:0061630">
    <property type="term" value="F:ubiquitin protein ligase activity"/>
    <property type="evidence" value="ECO:0007669"/>
    <property type="project" value="InterPro"/>
</dbReference>